<comment type="similarity">
    <text evidence="2 6">Belongs to the DP1 family.</text>
</comment>
<evidence type="ECO:0000256" key="1">
    <source>
        <dbReference type="ARBA" id="ARBA00004141"/>
    </source>
</evidence>
<organism evidence="9 10">
    <name type="scientific">Ephemerocybe angulata</name>
    <dbReference type="NCBI Taxonomy" id="980116"/>
    <lineage>
        <taxon>Eukaryota</taxon>
        <taxon>Fungi</taxon>
        <taxon>Dikarya</taxon>
        <taxon>Basidiomycota</taxon>
        <taxon>Agaricomycotina</taxon>
        <taxon>Agaricomycetes</taxon>
        <taxon>Agaricomycetidae</taxon>
        <taxon>Agaricales</taxon>
        <taxon>Agaricineae</taxon>
        <taxon>Psathyrellaceae</taxon>
        <taxon>Ephemerocybe</taxon>
    </lineage>
</organism>
<dbReference type="InterPro" id="IPR004345">
    <property type="entry name" value="TB2_DP1_HVA22"/>
</dbReference>
<comment type="caution">
    <text evidence="6">Lacks conserved residue(s) required for the propagation of feature annotation.</text>
</comment>
<proteinExistence type="inferred from homology"/>
<accession>A0A8H6IJA2</accession>
<dbReference type="PANTHER" id="PTHR12300">
    <property type="entry name" value="HVA22-LIKE PROTEINS"/>
    <property type="match status" value="1"/>
</dbReference>
<feature type="transmembrane region" description="Helical" evidence="6">
    <location>
        <begin position="41"/>
        <end position="61"/>
    </location>
</feature>
<feature type="signal peptide" evidence="8">
    <location>
        <begin position="1"/>
        <end position="22"/>
    </location>
</feature>
<comment type="subcellular location">
    <subcellularLocation>
        <location evidence="1 6">Membrane</location>
        <topology evidence="1 6">Multi-pass membrane protein</topology>
    </subcellularLocation>
</comment>
<evidence type="ECO:0000313" key="9">
    <source>
        <dbReference type="EMBL" id="KAF6766571.1"/>
    </source>
</evidence>
<reference evidence="9 10" key="1">
    <citation type="submission" date="2020-07" db="EMBL/GenBank/DDBJ databases">
        <title>Comparative genomics of pyrophilous fungi reveals a link between fire events and developmental genes.</title>
        <authorList>
            <consortium name="DOE Joint Genome Institute"/>
            <person name="Steindorff A.S."/>
            <person name="Carver A."/>
            <person name="Calhoun S."/>
            <person name="Stillman K."/>
            <person name="Liu H."/>
            <person name="Lipzen A."/>
            <person name="Pangilinan J."/>
            <person name="Labutti K."/>
            <person name="Bruns T.D."/>
            <person name="Grigoriev I.V."/>
        </authorList>
    </citation>
    <scope>NUCLEOTIDE SEQUENCE [LARGE SCALE GENOMIC DNA]</scope>
    <source>
        <strain evidence="9 10">CBS 144469</strain>
    </source>
</reference>
<evidence type="ECO:0000256" key="7">
    <source>
        <dbReference type="SAM" id="MobiDB-lite"/>
    </source>
</evidence>
<dbReference type="Proteomes" id="UP000521943">
    <property type="component" value="Unassembled WGS sequence"/>
</dbReference>
<keyword evidence="4 6" id="KW-1133">Transmembrane helix</keyword>
<dbReference type="PANTHER" id="PTHR12300:SF161">
    <property type="entry name" value="RECEPTOR EXPRESSION-ENHANCING PROTEIN"/>
    <property type="match status" value="1"/>
</dbReference>
<evidence type="ECO:0000256" key="3">
    <source>
        <dbReference type="ARBA" id="ARBA00022692"/>
    </source>
</evidence>
<gene>
    <name evidence="9" type="ORF">DFP72DRAFT_24471</name>
</gene>
<dbReference type="GO" id="GO:0016020">
    <property type="term" value="C:membrane"/>
    <property type="evidence" value="ECO:0007669"/>
    <property type="project" value="UniProtKB-SubCell"/>
</dbReference>
<evidence type="ECO:0000256" key="8">
    <source>
        <dbReference type="SAM" id="SignalP"/>
    </source>
</evidence>
<keyword evidence="5 6" id="KW-0472">Membrane</keyword>
<evidence type="ECO:0000313" key="10">
    <source>
        <dbReference type="Proteomes" id="UP000521943"/>
    </source>
</evidence>
<sequence length="240" mass="26209">MFMSLISHLLSAWFAFLLPCFATFKALNRLPHSEPELKRWAMYWSIVGVFVAFEYIAEWFISWLPFYWEVKTLFLLYLSLPQTQGSTYIYQTYVHPFLIKNEASIDAGIDGLQSNALTFIQAKLTDLFRTLSNSANAAGAPGTPGGTAGVPSWQASAAGLWNAYGGQVINSLRPQGVAGAPSATTPSGSAQAQRSNPTTPNKPRSSASTPNEFFGTSTGVLNSNFANPPFPTPQHFQTQQ</sequence>
<evidence type="ECO:0000256" key="4">
    <source>
        <dbReference type="ARBA" id="ARBA00022989"/>
    </source>
</evidence>
<dbReference type="Pfam" id="PF03134">
    <property type="entry name" value="TB2_DP1_HVA22"/>
    <property type="match status" value="1"/>
</dbReference>
<comment type="caution">
    <text evidence="9">The sequence shown here is derived from an EMBL/GenBank/DDBJ whole genome shotgun (WGS) entry which is preliminary data.</text>
</comment>
<evidence type="ECO:0000256" key="5">
    <source>
        <dbReference type="ARBA" id="ARBA00023136"/>
    </source>
</evidence>
<feature type="region of interest" description="Disordered" evidence="7">
    <location>
        <begin position="175"/>
        <end position="240"/>
    </location>
</feature>
<dbReference type="EMBL" id="JACGCI010000001">
    <property type="protein sequence ID" value="KAF6766571.1"/>
    <property type="molecule type" value="Genomic_DNA"/>
</dbReference>
<evidence type="ECO:0000256" key="6">
    <source>
        <dbReference type="RuleBase" id="RU362006"/>
    </source>
</evidence>
<keyword evidence="8" id="KW-0732">Signal</keyword>
<protein>
    <recommendedName>
        <fullName evidence="6">Protein YOP1</fullName>
    </recommendedName>
</protein>
<keyword evidence="10" id="KW-1185">Reference proteome</keyword>
<feature type="chain" id="PRO_5034218283" description="Protein YOP1" evidence="8">
    <location>
        <begin position="23"/>
        <end position="240"/>
    </location>
</feature>
<feature type="compositionally biased region" description="Polar residues" evidence="7">
    <location>
        <begin position="182"/>
        <end position="226"/>
    </location>
</feature>
<dbReference type="OrthoDB" id="434647at2759"/>
<dbReference type="AlphaFoldDB" id="A0A8H6IJA2"/>
<keyword evidence="3 6" id="KW-0812">Transmembrane</keyword>
<evidence type="ECO:0000256" key="2">
    <source>
        <dbReference type="ARBA" id="ARBA00008573"/>
    </source>
</evidence>
<name>A0A8H6IJA2_9AGAR</name>